<evidence type="ECO:0000256" key="1">
    <source>
        <dbReference type="SAM" id="Phobius"/>
    </source>
</evidence>
<proteinExistence type="predicted"/>
<comment type="caution">
    <text evidence="2">The sequence shown here is derived from an EMBL/GenBank/DDBJ whole genome shotgun (WGS) entry which is preliminary data.</text>
</comment>
<feature type="transmembrane region" description="Helical" evidence="1">
    <location>
        <begin position="40"/>
        <end position="59"/>
    </location>
</feature>
<keyword evidence="3" id="KW-1185">Reference proteome</keyword>
<protein>
    <submittedName>
        <fullName evidence="2">Uncharacterized protein</fullName>
    </submittedName>
</protein>
<keyword evidence="1" id="KW-0812">Transmembrane</keyword>
<accession>A0ABQ0H558</accession>
<reference evidence="2 3" key="1">
    <citation type="submission" date="2024-10" db="EMBL/GenBank/DDBJ databases">
        <title>Isolation, draft genome sequencing and identification of Phyllobacterium sp. NSA23, isolated from leaf soil.</title>
        <authorList>
            <person name="Akita H."/>
        </authorList>
    </citation>
    <scope>NUCLEOTIDE SEQUENCE [LARGE SCALE GENOMIC DNA]</scope>
    <source>
        <strain evidence="2 3">NSA23</strain>
    </source>
</reference>
<dbReference type="Proteomes" id="UP001628091">
    <property type="component" value="Unassembled WGS sequence"/>
</dbReference>
<keyword evidence="1" id="KW-1133">Transmembrane helix</keyword>
<name>A0ABQ0H558_9HYPH</name>
<dbReference type="EMBL" id="BAAFZP010000002">
    <property type="protein sequence ID" value="GAB1584059.1"/>
    <property type="molecule type" value="Genomic_DNA"/>
</dbReference>
<dbReference type="RefSeq" id="WP_407866558.1">
    <property type="nucleotide sequence ID" value="NZ_BAAFZP010000002.1"/>
</dbReference>
<evidence type="ECO:0000313" key="3">
    <source>
        <dbReference type="Proteomes" id="UP001628091"/>
    </source>
</evidence>
<evidence type="ECO:0000313" key="2">
    <source>
        <dbReference type="EMBL" id="GAB1584059.1"/>
    </source>
</evidence>
<keyword evidence="1" id="KW-0472">Membrane</keyword>
<sequence>MRPLQRLVCALDHLRREKRKRSPRGEGLELVRAVRTVGRFLRWVAIGVLALLLGAVSLYENLVKIFGWLNQPK</sequence>
<gene>
    <name evidence="2" type="ORF">PPNSA23_40020</name>
</gene>
<organism evidence="2 3">
    <name type="scientific">Phyllobacterium phragmitis</name>
    <dbReference type="NCBI Taxonomy" id="2670329"/>
    <lineage>
        <taxon>Bacteria</taxon>
        <taxon>Pseudomonadati</taxon>
        <taxon>Pseudomonadota</taxon>
        <taxon>Alphaproteobacteria</taxon>
        <taxon>Hyphomicrobiales</taxon>
        <taxon>Phyllobacteriaceae</taxon>
        <taxon>Phyllobacterium</taxon>
    </lineage>
</organism>